<reference evidence="1 2" key="2">
    <citation type="journal article" date="2022" name="Mol. Ecol. Resour.">
        <title>The genomes of chicory, endive, great burdock and yacon provide insights into Asteraceae paleo-polyploidization history and plant inulin production.</title>
        <authorList>
            <person name="Fan W."/>
            <person name="Wang S."/>
            <person name="Wang H."/>
            <person name="Wang A."/>
            <person name="Jiang F."/>
            <person name="Liu H."/>
            <person name="Zhao H."/>
            <person name="Xu D."/>
            <person name="Zhang Y."/>
        </authorList>
    </citation>
    <scope>NUCLEOTIDE SEQUENCE [LARGE SCALE GENOMIC DNA]</scope>
    <source>
        <strain evidence="2">cv. Niubang</strain>
    </source>
</reference>
<proteinExistence type="predicted"/>
<evidence type="ECO:0000313" key="2">
    <source>
        <dbReference type="Proteomes" id="UP001055879"/>
    </source>
</evidence>
<protein>
    <submittedName>
        <fullName evidence="1">Uncharacterized protein</fullName>
    </submittedName>
</protein>
<dbReference type="EMBL" id="CM042049">
    <property type="protein sequence ID" value="KAI3746851.1"/>
    <property type="molecule type" value="Genomic_DNA"/>
</dbReference>
<evidence type="ECO:0000313" key="1">
    <source>
        <dbReference type="EMBL" id="KAI3746851.1"/>
    </source>
</evidence>
<reference evidence="2" key="1">
    <citation type="journal article" date="2022" name="Mol. Ecol. Resour.">
        <title>The genomes of chicory, endive, great burdock and yacon provide insights into Asteraceae palaeo-polyploidization history and plant inulin production.</title>
        <authorList>
            <person name="Fan W."/>
            <person name="Wang S."/>
            <person name="Wang H."/>
            <person name="Wang A."/>
            <person name="Jiang F."/>
            <person name="Liu H."/>
            <person name="Zhao H."/>
            <person name="Xu D."/>
            <person name="Zhang Y."/>
        </authorList>
    </citation>
    <scope>NUCLEOTIDE SEQUENCE [LARGE SCALE GENOMIC DNA]</scope>
    <source>
        <strain evidence="2">cv. Niubang</strain>
    </source>
</reference>
<organism evidence="1 2">
    <name type="scientific">Arctium lappa</name>
    <name type="common">Greater burdock</name>
    <name type="synonym">Lappa major</name>
    <dbReference type="NCBI Taxonomy" id="4217"/>
    <lineage>
        <taxon>Eukaryota</taxon>
        <taxon>Viridiplantae</taxon>
        <taxon>Streptophyta</taxon>
        <taxon>Embryophyta</taxon>
        <taxon>Tracheophyta</taxon>
        <taxon>Spermatophyta</taxon>
        <taxon>Magnoliopsida</taxon>
        <taxon>eudicotyledons</taxon>
        <taxon>Gunneridae</taxon>
        <taxon>Pentapetalae</taxon>
        <taxon>asterids</taxon>
        <taxon>campanulids</taxon>
        <taxon>Asterales</taxon>
        <taxon>Asteraceae</taxon>
        <taxon>Carduoideae</taxon>
        <taxon>Cardueae</taxon>
        <taxon>Arctiinae</taxon>
        <taxon>Arctium</taxon>
    </lineage>
</organism>
<sequence>MTTSMATNKKDRKNMFEQFSANLVASMPNVADIASLKSIDMNANDFYVIVFNMKTPSFVILDNCASNMTIEDKYGDVPTMLHMAMLNYLKTVHHPRVNSISNSVICDALVCALVGMNGDLMSQYIEFVAHRHLVALECGKLYNVQNLFDYGWS</sequence>
<name>A0ACB9DK30_ARCLA</name>
<keyword evidence="2" id="KW-1185">Reference proteome</keyword>
<comment type="caution">
    <text evidence="1">The sequence shown here is derived from an EMBL/GenBank/DDBJ whole genome shotgun (WGS) entry which is preliminary data.</text>
</comment>
<gene>
    <name evidence="1" type="ORF">L6452_09293</name>
</gene>
<accession>A0ACB9DK30</accession>
<dbReference type="Proteomes" id="UP001055879">
    <property type="component" value="Linkage Group LG03"/>
</dbReference>